<proteinExistence type="predicted"/>
<evidence type="ECO:0000313" key="2">
    <source>
        <dbReference type="EMBL" id="CAH1429447.1"/>
    </source>
</evidence>
<keyword evidence="1" id="KW-0472">Membrane</keyword>
<evidence type="ECO:0000313" key="3">
    <source>
        <dbReference type="Proteomes" id="UP001157418"/>
    </source>
</evidence>
<sequence length="89" mass="10637">MGFLFLFYCIYILNLYFYVLIDDSYQYKYNISSLYSITNETTTARKLSVSGYVFSHLKSYKETNNNLHPVFHICRTECHIRLMDHTILS</sequence>
<name>A0AAU9MSA5_9ASTR</name>
<dbReference type="Proteomes" id="UP001157418">
    <property type="component" value="Unassembled WGS sequence"/>
</dbReference>
<organism evidence="2 3">
    <name type="scientific">Lactuca virosa</name>
    <dbReference type="NCBI Taxonomy" id="75947"/>
    <lineage>
        <taxon>Eukaryota</taxon>
        <taxon>Viridiplantae</taxon>
        <taxon>Streptophyta</taxon>
        <taxon>Embryophyta</taxon>
        <taxon>Tracheophyta</taxon>
        <taxon>Spermatophyta</taxon>
        <taxon>Magnoliopsida</taxon>
        <taxon>eudicotyledons</taxon>
        <taxon>Gunneridae</taxon>
        <taxon>Pentapetalae</taxon>
        <taxon>asterids</taxon>
        <taxon>campanulids</taxon>
        <taxon>Asterales</taxon>
        <taxon>Asteraceae</taxon>
        <taxon>Cichorioideae</taxon>
        <taxon>Cichorieae</taxon>
        <taxon>Lactucinae</taxon>
        <taxon>Lactuca</taxon>
    </lineage>
</organism>
<reference evidence="2 3" key="1">
    <citation type="submission" date="2022-01" db="EMBL/GenBank/DDBJ databases">
        <authorList>
            <person name="Xiong W."/>
            <person name="Schranz E."/>
        </authorList>
    </citation>
    <scope>NUCLEOTIDE SEQUENCE [LARGE SCALE GENOMIC DNA]</scope>
</reference>
<accession>A0AAU9MSA5</accession>
<keyword evidence="1" id="KW-0812">Transmembrane</keyword>
<evidence type="ECO:0008006" key="4">
    <source>
        <dbReference type="Google" id="ProtNLM"/>
    </source>
</evidence>
<keyword evidence="3" id="KW-1185">Reference proteome</keyword>
<feature type="transmembrane region" description="Helical" evidence="1">
    <location>
        <begin position="5"/>
        <end position="21"/>
    </location>
</feature>
<evidence type="ECO:0000256" key="1">
    <source>
        <dbReference type="SAM" id="Phobius"/>
    </source>
</evidence>
<keyword evidence="1" id="KW-1133">Transmembrane helix</keyword>
<dbReference type="AlphaFoldDB" id="A0AAU9MSA5"/>
<dbReference type="EMBL" id="CAKMRJ010002783">
    <property type="protein sequence ID" value="CAH1429447.1"/>
    <property type="molecule type" value="Genomic_DNA"/>
</dbReference>
<protein>
    <recommendedName>
        <fullName evidence="4">Secreted protein</fullName>
    </recommendedName>
</protein>
<comment type="caution">
    <text evidence="2">The sequence shown here is derived from an EMBL/GenBank/DDBJ whole genome shotgun (WGS) entry which is preliminary data.</text>
</comment>
<gene>
    <name evidence="2" type="ORF">LVIROSA_LOCUS16308</name>
</gene>